<dbReference type="GO" id="GO:0005886">
    <property type="term" value="C:plasma membrane"/>
    <property type="evidence" value="ECO:0007669"/>
    <property type="project" value="UniProtKB-UniRule"/>
</dbReference>
<keyword evidence="2 9" id="KW-0813">Transport</keyword>
<dbReference type="GO" id="GO:0006605">
    <property type="term" value="P:protein targeting"/>
    <property type="evidence" value="ECO:0007669"/>
    <property type="project" value="UniProtKB-UniRule"/>
</dbReference>
<dbReference type="InterPro" id="IPR005807">
    <property type="entry name" value="SecE_bac"/>
</dbReference>
<gene>
    <name evidence="9 11" type="primary">secE</name>
    <name evidence="11" type="ORF">V5E97_03010</name>
</gene>
<comment type="subcellular location">
    <subcellularLocation>
        <location evidence="1">Membrane</location>
    </subcellularLocation>
</comment>
<dbReference type="EMBL" id="CP155447">
    <property type="protein sequence ID" value="XBH05003.1"/>
    <property type="molecule type" value="Genomic_DNA"/>
</dbReference>
<evidence type="ECO:0000256" key="1">
    <source>
        <dbReference type="ARBA" id="ARBA00004370"/>
    </source>
</evidence>
<evidence type="ECO:0000256" key="9">
    <source>
        <dbReference type="HAMAP-Rule" id="MF_00422"/>
    </source>
</evidence>
<keyword evidence="3 9" id="KW-1003">Cell membrane</keyword>
<name>A0AAU7CHQ7_9BACT</name>
<evidence type="ECO:0000256" key="7">
    <source>
        <dbReference type="ARBA" id="ARBA00023010"/>
    </source>
</evidence>
<keyword evidence="8 9" id="KW-0472">Membrane</keyword>
<dbReference type="PANTHER" id="PTHR33910:SF1">
    <property type="entry name" value="PROTEIN TRANSLOCASE SUBUNIT SECE"/>
    <property type="match status" value="1"/>
</dbReference>
<comment type="subunit">
    <text evidence="9">Component of the Sec protein translocase complex. Heterotrimer consisting of SecY, SecE and SecG subunits. The heterotrimers can form oligomers, although 1 heterotrimer is thought to be able to translocate proteins. Interacts with the ribosome. Interacts with SecDF, and other proteins may be involved. Interacts with SecA.</text>
</comment>
<evidence type="ECO:0000256" key="5">
    <source>
        <dbReference type="ARBA" id="ARBA00022927"/>
    </source>
</evidence>
<keyword evidence="7 9" id="KW-0811">Translocation</keyword>
<dbReference type="GO" id="GO:0009306">
    <property type="term" value="P:protein secretion"/>
    <property type="evidence" value="ECO:0007669"/>
    <property type="project" value="UniProtKB-UniRule"/>
</dbReference>
<evidence type="ECO:0000313" key="11">
    <source>
        <dbReference type="EMBL" id="XBH05003.1"/>
    </source>
</evidence>
<dbReference type="AlphaFoldDB" id="A0AAU7CHQ7"/>
<keyword evidence="4 9" id="KW-0812">Transmembrane</keyword>
<dbReference type="NCBIfam" id="TIGR00964">
    <property type="entry name" value="secE_bact"/>
    <property type="match status" value="1"/>
</dbReference>
<dbReference type="Gene3D" id="1.20.5.1030">
    <property type="entry name" value="Preprotein translocase secy subunit"/>
    <property type="match status" value="1"/>
</dbReference>
<dbReference type="InterPro" id="IPR038379">
    <property type="entry name" value="SecE_sf"/>
</dbReference>
<evidence type="ECO:0000256" key="4">
    <source>
        <dbReference type="ARBA" id="ARBA00022692"/>
    </source>
</evidence>
<evidence type="ECO:0000256" key="10">
    <source>
        <dbReference type="SAM" id="MobiDB-lite"/>
    </source>
</evidence>
<reference evidence="11" key="1">
    <citation type="submission" date="2024-05" db="EMBL/GenBank/DDBJ databases">
        <title>Planctomycetes of the genus Singulisphaera possess chitinolytic capabilities.</title>
        <authorList>
            <person name="Ivanova A."/>
        </authorList>
    </citation>
    <scope>NUCLEOTIDE SEQUENCE</scope>
    <source>
        <strain evidence="11">Ch08T</strain>
    </source>
</reference>
<accession>A0AAU7CHQ7</accession>
<comment type="similarity">
    <text evidence="9">Belongs to the SecE/SEC61-gamma family.</text>
</comment>
<feature type="transmembrane region" description="Helical" evidence="9">
    <location>
        <begin position="130"/>
        <end position="150"/>
    </location>
</feature>
<keyword evidence="5 9" id="KW-0653">Protein transport</keyword>
<dbReference type="HAMAP" id="MF_00422">
    <property type="entry name" value="SecE"/>
    <property type="match status" value="1"/>
</dbReference>
<dbReference type="InterPro" id="IPR001901">
    <property type="entry name" value="Translocase_SecE/Sec61-g"/>
</dbReference>
<feature type="transmembrane region" description="Helical" evidence="9">
    <location>
        <begin position="55"/>
        <end position="73"/>
    </location>
</feature>
<feature type="compositionally biased region" description="Low complexity" evidence="10">
    <location>
        <begin position="7"/>
        <end position="20"/>
    </location>
</feature>
<dbReference type="GO" id="GO:0008320">
    <property type="term" value="F:protein transmembrane transporter activity"/>
    <property type="evidence" value="ECO:0007669"/>
    <property type="project" value="UniProtKB-UniRule"/>
</dbReference>
<feature type="transmembrane region" description="Helical" evidence="9">
    <location>
        <begin position="85"/>
        <end position="103"/>
    </location>
</feature>
<comment type="caution">
    <text evidence="9">Lacks conserved residue(s) required for the propagation of feature annotation.</text>
</comment>
<proteinExistence type="inferred from homology"/>
<dbReference type="GO" id="GO:0065002">
    <property type="term" value="P:intracellular protein transmembrane transport"/>
    <property type="evidence" value="ECO:0007669"/>
    <property type="project" value="UniProtKB-UniRule"/>
</dbReference>
<organism evidence="11">
    <name type="scientific">Singulisphaera sp. Ch08</name>
    <dbReference type="NCBI Taxonomy" id="3120278"/>
    <lineage>
        <taxon>Bacteria</taxon>
        <taxon>Pseudomonadati</taxon>
        <taxon>Planctomycetota</taxon>
        <taxon>Planctomycetia</taxon>
        <taxon>Isosphaerales</taxon>
        <taxon>Isosphaeraceae</taxon>
        <taxon>Singulisphaera</taxon>
    </lineage>
</organism>
<keyword evidence="6 9" id="KW-1133">Transmembrane helix</keyword>
<evidence type="ECO:0000256" key="3">
    <source>
        <dbReference type="ARBA" id="ARBA00022475"/>
    </source>
</evidence>
<dbReference type="PANTHER" id="PTHR33910">
    <property type="entry name" value="PROTEIN TRANSLOCASE SUBUNIT SECE"/>
    <property type="match status" value="1"/>
</dbReference>
<sequence length="178" mass="19129">MGKVKDGAPASKASKPPKAGATGGGSKRRKDFALFVTNLFSASLHKPKQGRHARIYTAAGLGIIVALGLWRLYDTLLSSTPGIRFGVPAALGLAFAWFIFRLVEYPPFVEFLIATEAEMNKVSWTSRDDLYRATTVVLSTVVLMSVYLFGVDWVWSNLLQILGVLKFGGGGAFGSNAG</sequence>
<evidence type="ECO:0000256" key="2">
    <source>
        <dbReference type="ARBA" id="ARBA00022448"/>
    </source>
</evidence>
<dbReference type="GO" id="GO:0043952">
    <property type="term" value="P:protein transport by the Sec complex"/>
    <property type="evidence" value="ECO:0007669"/>
    <property type="project" value="UniProtKB-UniRule"/>
</dbReference>
<protein>
    <recommendedName>
        <fullName evidence="9">Protein translocase subunit SecE</fullName>
    </recommendedName>
</protein>
<evidence type="ECO:0000256" key="8">
    <source>
        <dbReference type="ARBA" id="ARBA00023136"/>
    </source>
</evidence>
<feature type="region of interest" description="Disordered" evidence="10">
    <location>
        <begin position="1"/>
        <end position="26"/>
    </location>
</feature>
<dbReference type="Pfam" id="PF00584">
    <property type="entry name" value="SecE"/>
    <property type="match status" value="1"/>
</dbReference>
<dbReference type="RefSeq" id="WP_406697809.1">
    <property type="nucleotide sequence ID" value="NZ_CP155447.1"/>
</dbReference>
<evidence type="ECO:0000256" key="6">
    <source>
        <dbReference type="ARBA" id="ARBA00022989"/>
    </source>
</evidence>
<comment type="function">
    <text evidence="9">Essential subunit of the Sec protein translocation channel SecYEG. Clamps together the 2 halves of SecY. May contact the channel plug during translocation.</text>
</comment>